<evidence type="ECO:0000313" key="2">
    <source>
        <dbReference type="WBParaSite" id="JU765_v2.g14873.t1"/>
    </source>
</evidence>
<evidence type="ECO:0000313" key="1">
    <source>
        <dbReference type="Proteomes" id="UP000887576"/>
    </source>
</evidence>
<proteinExistence type="predicted"/>
<accession>A0AC34QBJ9</accession>
<dbReference type="Proteomes" id="UP000887576">
    <property type="component" value="Unplaced"/>
</dbReference>
<name>A0AC34QBJ9_9BILA</name>
<protein>
    <submittedName>
        <fullName evidence="2">Uncharacterized protein</fullName>
    </submittedName>
</protein>
<organism evidence="1 2">
    <name type="scientific">Panagrolaimus sp. JU765</name>
    <dbReference type="NCBI Taxonomy" id="591449"/>
    <lineage>
        <taxon>Eukaryota</taxon>
        <taxon>Metazoa</taxon>
        <taxon>Ecdysozoa</taxon>
        <taxon>Nematoda</taxon>
        <taxon>Chromadorea</taxon>
        <taxon>Rhabditida</taxon>
        <taxon>Tylenchina</taxon>
        <taxon>Panagrolaimomorpha</taxon>
        <taxon>Panagrolaimoidea</taxon>
        <taxon>Panagrolaimidae</taxon>
        <taxon>Panagrolaimus</taxon>
    </lineage>
</organism>
<sequence length="212" mass="23640">MNRIKATTPASIFDKLFEPAKPADVMKEIRRAQPIYPPSLPKPAVSFYPDIEKPETWFKKAQELPTLPPLFPLKKKPEPLKLEDIIPSASLNPSAEPTPIQPLKLSDPFTETNALASLLQPLGVNGDQNAEEVQIGRDRTISVLGMPVGRRDGLALSPLRGMSYGNQNMYGPIAVNDKYNLQWDFLNKIGSMFDPNHDQSFLKNVMTIFGQN</sequence>
<reference evidence="2" key="1">
    <citation type="submission" date="2022-11" db="UniProtKB">
        <authorList>
            <consortium name="WormBaseParasite"/>
        </authorList>
    </citation>
    <scope>IDENTIFICATION</scope>
</reference>
<dbReference type="WBParaSite" id="JU765_v2.g14873.t1">
    <property type="protein sequence ID" value="JU765_v2.g14873.t1"/>
    <property type="gene ID" value="JU765_v2.g14873"/>
</dbReference>